<dbReference type="AlphaFoldDB" id="A0A7M5X7X1"/>
<name>A0A7M5X7X1_9CNID</name>
<evidence type="ECO:0000313" key="7">
    <source>
        <dbReference type="EnsemblMetazoa" id="CLYHEMP019108.1"/>
    </source>
</evidence>
<dbReference type="InterPro" id="IPR004345">
    <property type="entry name" value="TB2_DP1_HVA22"/>
</dbReference>
<dbReference type="Proteomes" id="UP000594262">
    <property type="component" value="Unplaced"/>
</dbReference>
<feature type="transmembrane region" description="Helical" evidence="6">
    <location>
        <begin position="144"/>
        <end position="164"/>
    </location>
</feature>
<keyword evidence="5 6" id="KW-0472">Membrane</keyword>
<dbReference type="GeneID" id="136798723"/>
<evidence type="ECO:0000256" key="3">
    <source>
        <dbReference type="ARBA" id="ARBA00022692"/>
    </source>
</evidence>
<dbReference type="RefSeq" id="XP_066911481.1">
    <property type="nucleotide sequence ID" value="XM_067055380.1"/>
</dbReference>
<dbReference type="PANTHER" id="PTHR12300">
    <property type="entry name" value="HVA22-LIKE PROTEINS"/>
    <property type="match status" value="1"/>
</dbReference>
<sequence>MAQTDAAPLPKHVYENANPADNSQEYVISRETLNDNTPKVRRPTKYDVNEQSLPLFQMVCEKCEEVSDKIADFVPVWDGLVGKMQDISGMRKRYILALFFCSPFFVLGLILASPILAPMLLLIYPMIMSVKAIEHKQEARTRWLIYWLFYNAITISEQFIGPFLHVMPGYAFGKGLFFVWCLVPFNENGCYYAYHIVRPLLIIPVRKIDEYIMVSINKIKNIVHDNQDLAANWTLNAATLAGNMLANKQK</sequence>
<accession>A0A7M5X7X1</accession>
<dbReference type="OrthoDB" id="10009287at2759"/>
<dbReference type="EnsemblMetazoa" id="CLYHEMT019108.1">
    <property type="protein sequence ID" value="CLYHEMP019108.1"/>
    <property type="gene ID" value="CLYHEMG019108"/>
</dbReference>
<keyword evidence="8" id="KW-1185">Reference proteome</keyword>
<evidence type="ECO:0000313" key="8">
    <source>
        <dbReference type="Proteomes" id="UP000594262"/>
    </source>
</evidence>
<dbReference type="PANTHER" id="PTHR12300:SF161">
    <property type="entry name" value="RECEPTOR EXPRESSION-ENHANCING PROTEIN"/>
    <property type="match status" value="1"/>
</dbReference>
<evidence type="ECO:0000256" key="6">
    <source>
        <dbReference type="RuleBase" id="RU362006"/>
    </source>
</evidence>
<keyword evidence="4 6" id="KW-1133">Transmembrane helix</keyword>
<feature type="transmembrane region" description="Helical" evidence="6">
    <location>
        <begin position="94"/>
        <end position="124"/>
    </location>
</feature>
<comment type="similarity">
    <text evidence="2 6">Belongs to the DP1 family.</text>
</comment>
<evidence type="ECO:0000256" key="1">
    <source>
        <dbReference type="ARBA" id="ARBA00004141"/>
    </source>
</evidence>
<organism evidence="7 8">
    <name type="scientific">Clytia hemisphaerica</name>
    <dbReference type="NCBI Taxonomy" id="252671"/>
    <lineage>
        <taxon>Eukaryota</taxon>
        <taxon>Metazoa</taxon>
        <taxon>Cnidaria</taxon>
        <taxon>Hydrozoa</taxon>
        <taxon>Hydroidolina</taxon>
        <taxon>Leptothecata</taxon>
        <taxon>Obeliida</taxon>
        <taxon>Clytiidae</taxon>
        <taxon>Clytia</taxon>
    </lineage>
</organism>
<evidence type="ECO:0000256" key="5">
    <source>
        <dbReference type="ARBA" id="ARBA00023136"/>
    </source>
</evidence>
<dbReference type="Pfam" id="PF03134">
    <property type="entry name" value="TB2_DP1_HVA22"/>
    <property type="match status" value="1"/>
</dbReference>
<proteinExistence type="inferred from homology"/>
<evidence type="ECO:0000256" key="4">
    <source>
        <dbReference type="ARBA" id="ARBA00022989"/>
    </source>
</evidence>
<reference evidence="7" key="1">
    <citation type="submission" date="2021-01" db="UniProtKB">
        <authorList>
            <consortium name="EnsemblMetazoa"/>
        </authorList>
    </citation>
    <scope>IDENTIFICATION</scope>
</reference>
<evidence type="ECO:0000256" key="2">
    <source>
        <dbReference type="ARBA" id="ARBA00008573"/>
    </source>
</evidence>
<comment type="subcellular location">
    <subcellularLocation>
        <location evidence="1 6">Membrane</location>
        <topology evidence="1 6">Multi-pass membrane protein</topology>
    </subcellularLocation>
</comment>
<dbReference type="GO" id="GO:0016020">
    <property type="term" value="C:membrane"/>
    <property type="evidence" value="ECO:0007669"/>
    <property type="project" value="UniProtKB-SubCell"/>
</dbReference>
<keyword evidence="3 6" id="KW-0812">Transmembrane</keyword>
<protein>
    <recommendedName>
        <fullName evidence="6">Receptor expression-enhancing protein</fullName>
    </recommendedName>
</protein>